<dbReference type="PANTHER" id="PTHR42695">
    <property type="entry name" value="GLUTAMINE AMIDOTRANSFERASE YLR126C-RELATED"/>
    <property type="match status" value="1"/>
</dbReference>
<dbReference type="EMBL" id="UINC01007804">
    <property type="protein sequence ID" value="SVA35159.1"/>
    <property type="molecule type" value="Genomic_DNA"/>
</dbReference>
<proteinExistence type="predicted"/>
<dbReference type="InterPro" id="IPR029062">
    <property type="entry name" value="Class_I_gatase-like"/>
</dbReference>
<feature type="domain" description="Glutamine amidotransferase" evidence="1">
    <location>
        <begin position="50"/>
        <end position="194"/>
    </location>
</feature>
<evidence type="ECO:0000313" key="2">
    <source>
        <dbReference type="EMBL" id="SVA35159.1"/>
    </source>
</evidence>
<dbReference type="InterPro" id="IPR017926">
    <property type="entry name" value="GATASE"/>
</dbReference>
<gene>
    <name evidence="2" type="ORF">METZ01_LOCUS88013</name>
</gene>
<dbReference type="Pfam" id="PF00117">
    <property type="entry name" value="GATase"/>
    <property type="match status" value="1"/>
</dbReference>
<protein>
    <recommendedName>
        <fullName evidence="1">Glutamine amidotransferase domain-containing protein</fullName>
    </recommendedName>
</protein>
<dbReference type="InterPro" id="IPR044992">
    <property type="entry name" value="ChyE-like"/>
</dbReference>
<dbReference type="GO" id="GO:0005829">
    <property type="term" value="C:cytosol"/>
    <property type="evidence" value="ECO:0007669"/>
    <property type="project" value="TreeGrafter"/>
</dbReference>
<sequence length="236" mass="27160">MRICILTPGDSIKKRHKPSNERFIDLLKPHLPETEWITIHCLEDDLNLDINEFDAYLVTGGKYSVFENLGWQNNLFDLIRKIYQNNIPIVGVCYGHQALAHALGGQVERFDNGWGAGVTSVNITNQPDWLEPPVEKVYLLAMHQDQVTKMPTDATRFLGNHFCHISGFYVEDRVLAIQQHPEFTPELCRDLILKRKERIGEQYESALQSLEIDHQGDFVGQWIANFICQREQVQSA</sequence>
<reference evidence="2" key="1">
    <citation type="submission" date="2018-05" db="EMBL/GenBank/DDBJ databases">
        <authorList>
            <person name="Lanie J.A."/>
            <person name="Ng W.-L."/>
            <person name="Kazmierczak K.M."/>
            <person name="Andrzejewski T.M."/>
            <person name="Davidsen T.M."/>
            <person name="Wayne K.J."/>
            <person name="Tettelin H."/>
            <person name="Glass J.I."/>
            <person name="Rusch D."/>
            <person name="Podicherti R."/>
            <person name="Tsui H.-C.T."/>
            <person name="Winkler M.E."/>
        </authorList>
    </citation>
    <scope>NUCLEOTIDE SEQUENCE</scope>
</reference>
<dbReference type="PROSITE" id="PS51273">
    <property type="entry name" value="GATASE_TYPE_1"/>
    <property type="match status" value="1"/>
</dbReference>
<accession>A0A381V439</accession>
<dbReference type="SUPFAM" id="SSF52317">
    <property type="entry name" value="Class I glutamine amidotransferase-like"/>
    <property type="match status" value="1"/>
</dbReference>
<dbReference type="CDD" id="cd01741">
    <property type="entry name" value="GATase1_1"/>
    <property type="match status" value="1"/>
</dbReference>
<dbReference type="Gene3D" id="3.40.50.880">
    <property type="match status" value="1"/>
</dbReference>
<name>A0A381V439_9ZZZZ</name>
<dbReference type="AlphaFoldDB" id="A0A381V439"/>
<organism evidence="2">
    <name type="scientific">marine metagenome</name>
    <dbReference type="NCBI Taxonomy" id="408172"/>
    <lineage>
        <taxon>unclassified sequences</taxon>
        <taxon>metagenomes</taxon>
        <taxon>ecological metagenomes</taxon>
    </lineage>
</organism>
<evidence type="ECO:0000259" key="1">
    <source>
        <dbReference type="Pfam" id="PF00117"/>
    </source>
</evidence>
<dbReference type="PANTHER" id="PTHR42695:SF5">
    <property type="entry name" value="GLUTAMINE AMIDOTRANSFERASE YLR126C-RELATED"/>
    <property type="match status" value="1"/>
</dbReference>